<dbReference type="InterPro" id="IPR002698">
    <property type="entry name" value="FTHF_cligase"/>
</dbReference>
<dbReference type="PIRSF" id="PIRSF006806">
    <property type="entry name" value="FTHF_cligase"/>
    <property type="match status" value="1"/>
</dbReference>
<dbReference type="NCBIfam" id="TIGR02727">
    <property type="entry name" value="MTHFS_bact"/>
    <property type="match status" value="1"/>
</dbReference>
<dbReference type="InterPro" id="IPR024185">
    <property type="entry name" value="FTHF_cligase-like_sf"/>
</dbReference>
<evidence type="ECO:0000313" key="6">
    <source>
        <dbReference type="Proteomes" id="UP000016649"/>
    </source>
</evidence>
<dbReference type="RefSeq" id="WP_021687639.1">
    <property type="nucleotide sequence ID" value="NZ_KI260567.1"/>
</dbReference>
<keyword evidence="6" id="KW-1185">Reference proteome</keyword>
<proteinExistence type="inferred from homology"/>
<reference evidence="5 6" key="1">
    <citation type="submission" date="2013-08" db="EMBL/GenBank/DDBJ databases">
        <authorList>
            <person name="Weinstock G."/>
            <person name="Sodergren E."/>
            <person name="Wylie T."/>
            <person name="Fulton L."/>
            <person name="Fulton R."/>
            <person name="Fronick C."/>
            <person name="O'Laughlin M."/>
            <person name="Godfrey J."/>
            <person name="Miner T."/>
            <person name="Herter B."/>
            <person name="Appelbaum E."/>
            <person name="Cordes M."/>
            <person name="Lek S."/>
            <person name="Wollam A."/>
            <person name="Pepin K.H."/>
            <person name="Palsikar V.B."/>
            <person name="Mitreva M."/>
            <person name="Wilson R.K."/>
        </authorList>
    </citation>
    <scope>NUCLEOTIDE SEQUENCE [LARGE SCALE GENOMIC DNA]</scope>
    <source>
        <strain evidence="5 6">ATCC 700332</strain>
    </source>
</reference>
<evidence type="ECO:0000256" key="4">
    <source>
        <dbReference type="RuleBase" id="RU361279"/>
    </source>
</evidence>
<comment type="caution">
    <text evidence="5">The sequence shown here is derived from an EMBL/GenBank/DDBJ whole genome shotgun (WGS) entry which is preliminary data.</text>
</comment>
<keyword evidence="3 4" id="KW-0067">ATP-binding</keyword>
<protein>
    <recommendedName>
        <fullName evidence="4">5-formyltetrahydrofolate cyclo-ligase</fullName>
        <ecNumber evidence="4">6.3.3.2</ecNumber>
    </recommendedName>
</protein>
<sequence>MIQEQKKALRQKMRELLKNQQNGTGKKEAAFVNSLIQCTAYQSAASVLVYASIPEEAPTAAVIRQCLNDKKTTALPKIRHKTDKNMDFFILKPCCPVETQLKAGVFGIQEPLDTLPLFVAEQHTPILVLVPGLAFDKAGHRLGRGGGYYDRYCAYLKNSGNNAKLITFAGYCFSFQIAAEVPAEAHDLRMEFLITEQEVIVCAD</sequence>
<evidence type="ECO:0000256" key="2">
    <source>
        <dbReference type="ARBA" id="ARBA00022741"/>
    </source>
</evidence>
<comment type="catalytic activity">
    <reaction evidence="4">
        <text>(6S)-5-formyl-5,6,7,8-tetrahydrofolate + ATP = (6R)-5,10-methenyltetrahydrofolate + ADP + phosphate</text>
        <dbReference type="Rhea" id="RHEA:10488"/>
        <dbReference type="ChEBI" id="CHEBI:30616"/>
        <dbReference type="ChEBI" id="CHEBI:43474"/>
        <dbReference type="ChEBI" id="CHEBI:57455"/>
        <dbReference type="ChEBI" id="CHEBI:57457"/>
        <dbReference type="ChEBI" id="CHEBI:456216"/>
        <dbReference type="EC" id="6.3.3.2"/>
    </reaction>
</comment>
<name>A0ABN0NYN0_TRELE</name>
<gene>
    <name evidence="5" type="ORF">HMPREF9193_01435</name>
</gene>
<evidence type="ECO:0000256" key="1">
    <source>
        <dbReference type="ARBA" id="ARBA00010638"/>
    </source>
</evidence>
<dbReference type="SUPFAM" id="SSF100950">
    <property type="entry name" value="NagB/RpiA/CoA transferase-like"/>
    <property type="match status" value="1"/>
</dbReference>
<dbReference type="Gene3D" id="3.40.50.10420">
    <property type="entry name" value="NagB/RpiA/CoA transferase-like"/>
    <property type="match status" value="1"/>
</dbReference>
<keyword evidence="4" id="KW-0479">Metal-binding</keyword>
<comment type="similarity">
    <text evidence="1 4">Belongs to the 5-formyltetrahydrofolate cyclo-ligase family.</text>
</comment>
<keyword evidence="4" id="KW-0460">Magnesium</keyword>
<dbReference type="InterPro" id="IPR037171">
    <property type="entry name" value="NagB/RpiA_transferase-like"/>
</dbReference>
<evidence type="ECO:0000313" key="5">
    <source>
        <dbReference type="EMBL" id="ERJ92676.1"/>
    </source>
</evidence>
<keyword evidence="2 4" id="KW-0547">Nucleotide-binding</keyword>
<organism evidence="5 6">
    <name type="scientific">Treponema lecithinolyticum ATCC 700332</name>
    <dbReference type="NCBI Taxonomy" id="1321815"/>
    <lineage>
        <taxon>Bacteria</taxon>
        <taxon>Pseudomonadati</taxon>
        <taxon>Spirochaetota</taxon>
        <taxon>Spirochaetia</taxon>
        <taxon>Spirochaetales</taxon>
        <taxon>Treponemataceae</taxon>
        <taxon>Treponema</taxon>
    </lineage>
</organism>
<dbReference type="Pfam" id="PF01812">
    <property type="entry name" value="5-FTHF_cyc-lig"/>
    <property type="match status" value="1"/>
</dbReference>
<dbReference type="Proteomes" id="UP000016649">
    <property type="component" value="Unassembled WGS sequence"/>
</dbReference>
<evidence type="ECO:0000256" key="3">
    <source>
        <dbReference type="ARBA" id="ARBA00022840"/>
    </source>
</evidence>
<accession>A0ABN0NYN0</accession>
<dbReference type="PANTHER" id="PTHR23407">
    <property type="entry name" value="ATPASE INHIBITOR/5-FORMYLTETRAHYDROFOLATE CYCLO-LIGASE"/>
    <property type="match status" value="1"/>
</dbReference>
<dbReference type="EC" id="6.3.3.2" evidence="4"/>
<dbReference type="EMBL" id="AWVH01000033">
    <property type="protein sequence ID" value="ERJ92676.1"/>
    <property type="molecule type" value="Genomic_DNA"/>
</dbReference>
<dbReference type="PANTHER" id="PTHR23407:SF1">
    <property type="entry name" value="5-FORMYLTETRAHYDROFOLATE CYCLO-LIGASE"/>
    <property type="match status" value="1"/>
</dbReference>
<comment type="cofactor">
    <cofactor evidence="4">
        <name>Mg(2+)</name>
        <dbReference type="ChEBI" id="CHEBI:18420"/>
    </cofactor>
</comment>